<keyword evidence="4 7" id="KW-0812">Transmembrane</keyword>
<protein>
    <submittedName>
        <fullName evidence="8">Uncharacterized protein</fullName>
    </submittedName>
</protein>
<evidence type="ECO:0000256" key="1">
    <source>
        <dbReference type="ARBA" id="ARBA00004651"/>
    </source>
</evidence>
<sequence>MSQFSKQMLGGMKWTSMSMVVNTVVQLVQFAILARLLSPADFGLMSMLLVIIVFSQVFSDVGVSSALIHFQDASRKQLSTLYWLNIIAGWTISVLVYLSSPLIANFYQEPRLEQYVPYIAIIFLVTPFGQQFQFLLQKKLRFNTLAKIEIASIVTGSTSAILLAFLGHGVMSLIVGQIVTNSVKSILNAVRGWKEAPPLLYFNFKEVKHFLSFGVFEMGSRSVNYVSSNMDYLLIGRYLGPEALGIYTLAYQLITIPVTKINPIVTKVAFPVFSKNQHDHPTLQKGFTQISQLLSYVTVPMLIGLMATADVLVPVIFGNGWEASIPVVQVLAVLGILRVLMNLNGSILLAKGKANIAFFWDLGIAILNGISFYLVVDKGVLAVGGAYVLISTLNFIVGRFLLRYLISLNINEYLTAIAKPFLLSIVMGILVYGLYFLVNPLSISNILLLGLLIAIGILIYLIEVRLFAPVIIKTIIKKLKRK</sequence>
<comment type="subcellular location">
    <subcellularLocation>
        <location evidence="1">Cell membrane</location>
        <topology evidence="1">Multi-pass membrane protein</topology>
    </subcellularLocation>
</comment>
<keyword evidence="3" id="KW-1003">Cell membrane</keyword>
<gene>
    <name evidence="8" type="ORF">Q75_15380</name>
</gene>
<keyword evidence="6 7" id="KW-0472">Membrane</keyword>
<dbReference type="Proteomes" id="UP000074108">
    <property type="component" value="Unassembled WGS sequence"/>
</dbReference>
<feature type="transmembrane region" description="Helical" evidence="7">
    <location>
        <begin position="414"/>
        <end position="435"/>
    </location>
</feature>
<evidence type="ECO:0000313" key="9">
    <source>
        <dbReference type="Proteomes" id="UP000074108"/>
    </source>
</evidence>
<evidence type="ECO:0000256" key="5">
    <source>
        <dbReference type="ARBA" id="ARBA00022989"/>
    </source>
</evidence>
<evidence type="ECO:0000256" key="6">
    <source>
        <dbReference type="ARBA" id="ARBA00023136"/>
    </source>
</evidence>
<dbReference type="GO" id="GO:0005886">
    <property type="term" value="C:plasma membrane"/>
    <property type="evidence" value="ECO:0007669"/>
    <property type="project" value="UniProtKB-SubCell"/>
</dbReference>
<keyword evidence="9" id="KW-1185">Reference proteome</keyword>
<dbReference type="EMBL" id="LDYG01000051">
    <property type="protein sequence ID" value="KUP04381.1"/>
    <property type="molecule type" value="Genomic_DNA"/>
</dbReference>
<dbReference type="AlphaFoldDB" id="A0A147K4N0"/>
<feature type="transmembrane region" description="Helical" evidence="7">
    <location>
        <begin position="49"/>
        <end position="70"/>
    </location>
</feature>
<organism evidence="8 9">
    <name type="scientific">Bacillus coahuilensis p1.1.43</name>
    <dbReference type="NCBI Taxonomy" id="1150625"/>
    <lineage>
        <taxon>Bacteria</taxon>
        <taxon>Bacillati</taxon>
        <taxon>Bacillota</taxon>
        <taxon>Bacilli</taxon>
        <taxon>Bacillales</taxon>
        <taxon>Bacillaceae</taxon>
        <taxon>Bacillus</taxon>
    </lineage>
</organism>
<name>A0A147K4N0_9BACI</name>
<dbReference type="PATRIC" id="fig|1150625.3.peg.3209"/>
<dbReference type="PANTHER" id="PTHR30250:SF10">
    <property type="entry name" value="LIPOPOLYSACCHARIDE BIOSYNTHESIS PROTEIN WZXC"/>
    <property type="match status" value="1"/>
</dbReference>
<comment type="caution">
    <text evidence="8">The sequence shown here is derived from an EMBL/GenBank/DDBJ whole genome shotgun (WGS) entry which is preliminary data.</text>
</comment>
<feature type="transmembrane region" description="Helical" evidence="7">
    <location>
        <begin position="115"/>
        <end position="136"/>
    </location>
</feature>
<keyword evidence="5 7" id="KW-1133">Transmembrane helix</keyword>
<feature type="transmembrane region" description="Helical" evidence="7">
    <location>
        <begin position="381"/>
        <end position="402"/>
    </location>
</feature>
<proteinExistence type="inferred from homology"/>
<feature type="transmembrane region" description="Helical" evidence="7">
    <location>
        <begin position="447"/>
        <end position="472"/>
    </location>
</feature>
<evidence type="ECO:0000256" key="4">
    <source>
        <dbReference type="ARBA" id="ARBA00022692"/>
    </source>
</evidence>
<feature type="transmembrane region" description="Helical" evidence="7">
    <location>
        <begin position="323"/>
        <end position="343"/>
    </location>
</feature>
<accession>A0A147K4N0</accession>
<dbReference type="PANTHER" id="PTHR30250">
    <property type="entry name" value="PST FAMILY PREDICTED COLANIC ACID TRANSPORTER"/>
    <property type="match status" value="1"/>
</dbReference>
<dbReference type="RefSeq" id="WP_059351863.1">
    <property type="nucleotide sequence ID" value="NZ_LDYG01000051.1"/>
</dbReference>
<evidence type="ECO:0000313" key="8">
    <source>
        <dbReference type="EMBL" id="KUP04381.1"/>
    </source>
</evidence>
<feature type="transmembrane region" description="Helical" evidence="7">
    <location>
        <begin position="355"/>
        <end position="375"/>
    </location>
</feature>
<dbReference type="InterPro" id="IPR050833">
    <property type="entry name" value="Poly_Biosynth_Transport"/>
</dbReference>
<evidence type="ECO:0000256" key="3">
    <source>
        <dbReference type="ARBA" id="ARBA00022475"/>
    </source>
</evidence>
<dbReference type="STRING" id="1150625.Q75_15380"/>
<dbReference type="NCBIfam" id="NF047674">
    <property type="entry name" value="TeichurnBiosyTuaB"/>
    <property type="match status" value="1"/>
</dbReference>
<dbReference type="Pfam" id="PF13440">
    <property type="entry name" value="Polysacc_synt_3"/>
    <property type="match status" value="1"/>
</dbReference>
<dbReference type="OrthoDB" id="9770347at2"/>
<evidence type="ECO:0000256" key="7">
    <source>
        <dbReference type="SAM" id="Phobius"/>
    </source>
</evidence>
<feature type="transmembrane region" description="Helical" evidence="7">
    <location>
        <begin position="82"/>
        <end position="103"/>
    </location>
</feature>
<comment type="similarity">
    <text evidence="2">Belongs to the polysaccharide synthase family.</text>
</comment>
<dbReference type="NCBIfam" id="NF007773">
    <property type="entry name" value="PRK10459.1"/>
    <property type="match status" value="1"/>
</dbReference>
<dbReference type="CDD" id="cd13127">
    <property type="entry name" value="MATE_tuaB_like"/>
    <property type="match status" value="1"/>
</dbReference>
<evidence type="ECO:0000256" key="2">
    <source>
        <dbReference type="ARBA" id="ARBA00007430"/>
    </source>
</evidence>
<feature type="transmembrane region" description="Helical" evidence="7">
    <location>
        <begin position="293"/>
        <end position="317"/>
    </location>
</feature>
<reference evidence="8 9" key="1">
    <citation type="journal article" date="2016" name="Front. Microbiol.">
        <title>Microevolution Analysis of Bacillus coahuilensis Unveils Differences in Phosphorus Acquisition Strategies and Their Regulation.</title>
        <authorList>
            <person name="Gomez-Lunar Z."/>
            <person name="Hernandez-Gonzalez I."/>
            <person name="Rodriguez-Torres M.D."/>
            <person name="Souza V."/>
            <person name="Olmedo-Alvarez G."/>
        </authorList>
    </citation>
    <scope>NUCLEOTIDE SEQUENCE [LARGE SCALE GENOMIC DNA]</scope>
    <source>
        <strain evidence="9">p1.1.43</strain>
    </source>
</reference>